<protein>
    <submittedName>
        <fullName evidence="1">Uncharacterized protein</fullName>
    </submittedName>
</protein>
<dbReference type="AlphaFoldDB" id="B0P8L9"/>
<keyword evidence="2" id="KW-1185">Reference proteome</keyword>
<name>B0P8L9_9FIRM</name>
<dbReference type="EMBL" id="ABGD02000007">
    <property type="protein sequence ID" value="EDS12265.1"/>
    <property type="molecule type" value="Genomic_DNA"/>
</dbReference>
<accession>B0P8L9</accession>
<comment type="caution">
    <text evidence="1">The sequence shown here is derived from an EMBL/GenBank/DDBJ whole genome shotgun (WGS) entry which is preliminary data.</text>
</comment>
<gene>
    <name evidence="1" type="ORF">ANACOL_01108</name>
</gene>
<evidence type="ECO:0000313" key="2">
    <source>
        <dbReference type="Proteomes" id="UP000003803"/>
    </source>
</evidence>
<reference evidence="1" key="2">
    <citation type="submission" date="2013-09" db="EMBL/GenBank/DDBJ databases">
        <title>Draft genome sequence of Anaerotruncus colihominis(DSM 17241).</title>
        <authorList>
            <person name="Sudarsanam P."/>
            <person name="Ley R."/>
            <person name="Guruge J."/>
            <person name="Turnbaugh P.J."/>
            <person name="Mahowald M."/>
            <person name="Liep D."/>
            <person name="Gordon J."/>
        </authorList>
    </citation>
    <scope>NUCLEOTIDE SEQUENCE</scope>
    <source>
        <strain evidence="1">DSM 17241</strain>
    </source>
</reference>
<sequence length="50" mass="5519">MSLPAHTDNGESSLCGRRLYLFHNRITAAGPKEQDAEYTLILRNASSICP</sequence>
<evidence type="ECO:0000313" key="1">
    <source>
        <dbReference type="EMBL" id="EDS12265.1"/>
    </source>
</evidence>
<dbReference type="HOGENOM" id="CLU_3113897_0_0_9"/>
<reference evidence="1" key="1">
    <citation type="submission" date="2007-11" db="EMBL/GenBank/DDBJ databases">
        <authorList>
            <person name="Fulton L."/>
            <person name="Clifton S."/>
            <person name="Fulton B."/>
            <person name="Xu J."/>
            <person name="Minx P."/>
            <person name="Pepin K.H."/>
            <person name="Johnson M."/>
            <person name="Thiruvilangam P."/>
            <person name="Bhonagiri V."/>
            <person name="Nash W.E."/>
            <person name="Mardis E.R."/>
            <person name="Wilson R.K."/>
        </authorList>
    </citation>
    <scope>NUCLEOTIDE SEQUENCE [LARGE SCALE GENOMIC DNA]</scope>
    <source>
        <strain evidence="1">DSM 17241</strain>
    </source>
</reference>
<organism evidence="1 2">
    <name type="scientific">Anaerotruncus colihominis DSM 17241</name>
    <dbReference type="NCBI Taxonomy" id="445972"/>
    <lineage>
        <taxon>Bacteria</taxon>
        <taxon>Bacillati</taxon>
        <taxon>Bacillota</taxon>
        <taxon>Clostridia</taxon>
        <taxon>Eubacteriales</taxon>
        <taxon>Oscillospiraceae</taxon>
        <taxon>Anaerotruncus</taxon>
    </lineage>
</organism>
<dbReference type="Proteomes" id="UP000003803">
    <property type="component" value="Unassembled WGS sequence"/>
</dbReference>
<proteinExistence type="predicted"/>